<gene>
    <name evidence="1" type="ORF">VHEMI01729</name>
</gene>
<protein>
    <submittedName>
        <fullName evidence="1">Uncharacterized protein</fullName>
    </submittedName>
</protein>
<reference evidence="1 2" key="1">
    <citation type="journal article" date="2015" name="Genome Announc.">
        <title>Draft Genome Sequence and Gene Annotation of the Entomopathogenic Fungus Verticillium hemipterigenum.</title>
        <authorList>
            <person name="Horn F."/>
            <person name="Habel A."/>
            <person name="Scharf D.H."/>
            <person name="Dworschak J."/>
            <person name="Brakhage A.A."/>
            <person name="Guthke R."/>
            <person name="Hertweck C."/>
            <person name="Linde J."/>
        </authorList>
    </citation>
    <scope>NUCLEOTIDE SEQUENCE [LARGE SCALE GENOMIC DNA]</scope>
</reference>
<sequence length="104" mass="12205">MDLTVSIYANADNVHKMTKEGIHVWNGVRWNRLDEYDRIVGLDGRLMLAHSDSTIWRWIGPGIKWEQIDKSFENASFQSDPDGGLTIKKDRKNKYYRYLGEPFK</sequence>
<dbReference type="Proteomes" id="UP000039046">
    <property type="component" value="Unassembled WGS sequence"/>
</dbReference>
<name>A0A0A1T8D7_9HYPO</name>
<dbReference type="HOGENOM" id="CLU_2251915_0_0_1"/>
<dbReference type="EMBL" id="CDHN01000001">
    <property type="protein sequence ID" value="CEJ81609.1"/>
    <property type="molecule type" value="Genomic_DNA"/>
</dbReference>
<keyword evidence="2" id="KW-1185">Reference proteome</keyword>
<accession>A0A0A1T8D7</accession>
<proteinExistence type="predicted"/>
<organism evidence="1 2">
    <name type="scientific">[Torrubiella] hemipterigena</name>
    <dbReference type="NCBI Taxonomy" id="1531966"/>
    <lineage>
        <taxon>Eukaryota</taxon>
        <taxon>Fungi</taxon>
        <taxon>Dikarya</taxon>
        <taxon>Ascomycota</taxon>
        <taxon>Pezizomycotina</taxon>
        <taxon>Sordariomycetes</taxon>
        <taxon>Hypocreomycetidae</taxon>
        <taxon>Hypocreales</taxon>
        <taxon>Clavicipitaceae</taxon>
        <taxon>Clavicipitaceae incertae sedis</taxon>
        <taxon>'Torrubiella' clade</taxon>
    </lineage>
</organism>
<evidence type="ECO:0000313" key="2">
    <source>
        <dbReference type="Proteomes" id="UP000039046"/>
    </source>
</evidence>
<evidence type="ECO:0000313" key="1">
    <source>
        <dbReference type="EMBL" id="CEJ81609.1"/>
    </source>
</evidence>
<dbReference type="AlphaFoldDB" id="A0A0A1T8D7"/>